<dbReference type="EMBL" id="BTGU01000025">
    <property type="protein sequence ID" value="GMN47342.1"/>
    <property type="molecule type" value="Genomic_DNA"/>
</dbReference>
<dbReference type="AlphaFoldDB" id="A0AA88A6F9"/>
<proteinExistence type="predicted"/>
<organism evidence="1 2">
    <name type="scientific">Ficus carica</name>
    <name type="common">Common fig</name>
    <dbReference type="NCBI Taxonomy" id="3494"/>
    <lineage>
        <taxon>Eukaryota</taxon>
        <taxon>Viridiplantae</taxon>
        <taxon>Streptophyta</taxon>
        <taxon>Embryophyta</taxon>
        <taxon>Tracheophyta</taxon>
        <taxon>Spermatophyta</taxon>
        <taxon>Magnoliopsida</taxon>
        <taxon>eudicotyledons</taxon>
        <taxon>Gunneridae</taxon>
        <taxon>Pentapetalae</taxon>
        <taxon>rosids</taxon>
        <taxon>fabids</taxon>
        <taxon>Rosales</taxon>
        <taxon>Moraceae</taxon>
        <taxon>Ficeae</taxon>
        <taxon>Ficus</taxon>
    </lineage>
</organism>
<name>A0AA88A6F9_FICCA</name>
<comment type="caution">
    <text evidence="1">The sequence shown here is derived from an EMBL/GenBank/DDBJ whole genome shotgun (WGS) entry which is preliminary data.</text>
</comment>
<reference evidence="1" key="1">
    <citation type="submission" date="2023-07" db="EMBL/GenBank/DDBJ databases">
        <title>draft genome sequence of fig (Ficus carica).</title>
        <authorList>
            <person name="Takahashi T."/>
            <person name="Nishimura K."/>
        </authorList>
    </citation>
    <scope>NUCLEOTIDE SEQUENCE</scope>
</reference>
<gene>
    <name evidence="1" type="ORF">TIFTF001_016521</name>
</gene>
<sequence length="86" mass="9738">MQGLFDIEYDGLDLWLCYDLWVRFEMLYLRVALYFKCSFVGGVIRVRASIGRVRFSTIGDVVGSYGELNRVSSNGHLLCASVYGVT</sequence>
<accession>A0AA88A6F9</accession>
<keyword evidence="2" id="KW-1185">Reference proteome</keyword>
<evidence type="ECO:0000313" key="1">
    <source>
        <dbReference type="EMBL" id="GMN47342.1"/>
    </source>
</evidence>
<dbReference type="Proteomes" id="UP001187192">
    <property type="component" value="Unassembled WGS sequence"/>
</dbReference>
<protein>
    <submittedName>
        <fullName evidence="1">Uncharacterized protein</fullName>
    </submittedName>
</protein>
<evidence type="ECO:0000313" key="2">
    <source>
        <dbReference type="Proteomes" id="UP001187192"/>
    </source>
</evidence>